<evidence type="ECO:0000313" key="10">
    <source>
        <dbReference type="EMBL" id="OGF12255.1"/>
    </source>
</evidence>
<feature type="transmembrane region" description="Helical" evidence="8">
    <location>
        <begin position="346"/>
        <end position="365"/>
    </location>
</feature>
<feature type="domain" description="ABC transmembrane type-2" evidence="9">
    <location>
        <begin position="132"/>
        <end position="371"/>
    </location>
</feature>
<evidence type="ECO:0000313" key="11">
    <source>
        <dbReference type="Proteomes" id="UP000177230"/>
    </source>
</evidence>
<keyword evidence="7 8" id="KW-0472">Membrane</keyword>
<reference evidence="10 11" key="1">
    <citation type="journal article" date="2016" name="Nat. Commun.">
        <title>Thousands of microbial genomes shed light on interconnected biogeochemical processes in an aquifer system.</title>
        <authorList>
            <person name="Anantharaman K."/>
            <person name="Brown C.T."/>
            <person name="Hug L.A."/>
            <person name="Sharon I."/>
            <person name="Castelle C.J."/>
            <person name="Probst A.J."/>
            <person name="Thomas B.C."/>
            <person name="Singh A."/>
            <person name="Wilkins M.J."/>
            <person name="Karaoz U."/>
            <person name="Brodie E.L."/>
            <person name="Williams K.H."/>
            <person name="Hubbard S.S."/>
            <person name="Banfield J.F."/>
        </authorList>
    </citation>
    <scope>NUCLEOTIDE SEQUENCE [LARGE SCALE GENOMIC DNA]</scope>
</reference>
<dbReference type="Pfam" id="PF12698">
    <property type="entry name" value="ABC2_membrane_3"/>
    <property type="match status" value="1"/>
</dbReference>
<dbReference type="InterPro" id="IPR013525">
    <property type="entry name" value="ABC2_TM"/>
</dbReference>
<comment type="caution">
    <text evidence="10">The sequence shown here is derived from an EMBL/GenBank/DDBJ whole genome shotgun (WGS) entry which is preliminary data.</text>
</comment>
<evidence type="ECO:0000259" key="9">
    <source>
        <dbReference type="PROSITE" id="PS51012"/>
    </source>
</evidence>
<dbReference type="AlphaFoldDB" id="A0A1F5RCS9"/>
<evidence type="ECO:0000256" key="8">
    <source>
        <dbReference type="RuleBase" id="RU361157"/>
    </source>
</evidence>
<organism evidence="10 11">
    <name type="scientific">Candidatus Edwardsbacteria bacterium GWF2_54_11</name>
    <dbReference type="NCBI Taxonomy" id="1817851"/>
    <lineage>
        <taxon>Bacteria</taxon>
        <taxon>Candidatus Edwardsiibacteriota</taxon>
    </lineage>
</organism>
<dbReference type="GO" id="GO:0140359">
    <property type="term" value="F:ABC-type transporter activity"/>
    <property type="evidence" value="ECO:0007669"/>
    <property type="project" value="InterPro"/>
</dbReference>
<keyword evidence="5 8" id="KW-0812">Transmembrane</keyword>
<dbReference type="GO" id="GO:0043190">
    <property type="term" value="C:ATP-binding cassette (ABC) transporter complex"/>
    <property type="evidence" value="ECO:0007669"/>
    <property type="project" value="InterPro"/>
</dbReference>
<dbReference type="EMBL" id="MFFM01000034">
    <property type="protein sequence ID" value="OGF12255.1"/>
    <property type="molecule type" value="Genomic_DNA"/>
</dbReference>
<keyword evidence="6 8" id="KW-1133">Transmembrane helix</keyword>
<dbReference type="PANTHER" id="PTHR30294">
    <property type="entry name" value="MEMBRANE COMPONENT OF ABC TRANSPORTER YHHJ-RELATED"/>
    <property type="match status" value="1"/>
</dbReference>
<evidence type="ECO:0000256" key="3">
    <source>
        <dbReference type="ARBA" id="ARBA00022448"/>
    </source>
</evidence>
<proteinExistence type="inferred from homology"/>
<comment type="subcellular location">
    <subcellularLocation>
        <location evidence="1 8">Cell membrane</location>
        <topology evidence="1 8">Multi-pass membrane protein</topology>
    </subcellularLocation>
</comment>
<feature type="transmembrane region" description="Helical" evidence="8">
    <location>
        <begin position="178"/>
        <end position="201"/>
    </location>
</feature>
<gene>
    <name evidence="10" type="ORF">A2024_04130</name>
</gene>
<dbReference type="InterPro" id="IPR047817">
    <property type="entry name" value="ABC2_TM_bact-type"/>
</dbReference>
<dbReference type="Proteomes" id="UP000177230">
    <property type="component" value="Unassembled WGS sequence"/>
</dbReference>
<evidence type="ECO:0000256" key="4">
    <source>
        <dbReference type="ARBA" id="ARBA00022475"/>
    </source>
</evidence>
<dbReference type="Gene3D" id="3.40.1710.10">
    <property type="entry name" value="abc type-2 transporter like domain"/>
    <property type="match status" value="1"/>
</dbReference>
<dbReference type="PANTHER" id="PTHR30294:SF29">
    <property type="entry name" value="MULTIDRUG ABC TRANSPORTER PERMEASE YBHS-RELATED"/>
    <property type="match status" value="1"/>
</dbReference>
<evidence type="ECO:0000256" key="5">
    <source>
        <dbReference type="ARBA" id="ARBA00022692"/>
    </source>
</evidence>
<name>A0A1F5RCS9_9BACT</name>
<protein>
    <recommendedName>
        <fullName evidence="8">Transport permease protein</fullName>
    </recommendedName>
</protein>
<evidence type="ECO:0000256" key="1">
    <source>
        <dbReference type="ARBA" id="ARBA00004651"/>
    </source>
</evidence>
<feature type="transmembrane region" description="Helical" evidence="8">
    <location>
        <begin position="257"/>
        <end position="278"/>
    </location>
</feature>
<evidence type="ECO:0000256" key="6">
    <source>
        <dbReference type="ARBA" id="ARBA00022989"/>
    </source>
</evidence>
<keyword evidence="4 8" id="KW-1003">Cell membrane</keyword>
<feature type="transmembrane region" description="Helical" evidence="8">
    <location>
        <begin position="222"/>
        <end position="245"/>
    </location>
</feature>
<comment type="similarity">
    <text evidence="2 8">Belongs to the ABC-2 integral membrane protein family.</text>
</comment>
<evidence type="ECO:0000256" key="2">
    <source>
        <dbReference type="ARBA" id="ARBA00007783"/>
    </source>
</evidence>
<dbReference type="InterPro" id="IPR000412">
    <property type="entry name" value="ABC_2_transport"/>
</dbReference>
<sequence>MKIILHIIKKEFLQFMRDPKMVAINIIAPAIQLLVFTYAATLDVREVSMIVCDHDNSYYSRQLLSGFTNSGYFRTVESTTRSADIDIALIETRASVGIVIPAGFGNDLLAGKQPQIQALADGSDANSSGIGLAYASQIINRYIGLQLAGSSGPRKTARLSVNPEIRIWYNPELSSRNFMVPGVLGLLLMIMTMMLTSLAIVKERENGTMDQLLVTPIKSYQLIIGKLTPFFCIGVIDILLVMLVATQWFGVPVRGSHPLLFSLCLLFIMTTLGLGLFISTVSSNQQQAMMTAIFFVMMPMIYLSGFVFPIENMPRVIQALTYLLPLRYFYTIIRGIFLRGSGLAELWPHALALLIFGVGILSLSVTRFRRKLE</sequence>
<feature type="transmembrane region" description="Helical" evidence="8">
    <location>
        <begin position="290"/>
        <end position="310"/>
    </location>
</feature>
<accession>A0A1F5RCS9</accession>
<dbReference type="PROSITE" id="PS51012">
    <property type="entry name" value="ABC_TM2"/>
    <property type="match status" value="1"/>
</dbReference>
<dbReference type="InterPro" id="IPR051449">
    <property type="entry name" value="ABC-2_transporter_component"/>
</dbReference>
<evidence type="ECO:0000256" key="7">
    <source>
        <dbReference type="ARBA" id="ARBA00023136"/>
    </source>
</evidence>
<dbReference type="PRINTS" id="PR00164">
    <property type="entry name" value="ABC2TRNSPORT"/>
</dbReference>
<keyword evidence="3 8" id="KW-0813">Transport</keyword>
<feature type="transmembrane region" description="Helical" evidence="8">
    <location>
        <begin position="21"/>
        <end position="40"/>
    </location>
</feature>